<dbReference type="EMBL" id="MCFJ01000009">
    <property type="protein sequence ID" value="ORY62547.1"/>
    <property type="molecule type" value="Genomic_DNA"/>
</dbReference>
<sequence length="432" mass="48295">MRRWLQARISRVAYPPWSRAGPRHSSTVSSSREIERVSVRCGSAGSVYVDLHNLDKVTSSHPLLVYLPPYSSPAREEISEVPGFCRNYPTAVINYRWAGYGPYHGANALSAPSQEAESDAILPPLTWPIPVHDTLQAYSWIIENLTPPTYARRDVYVYGSYLGASLATSLALTESYPHEPVSVRGLVAYNGIYNWTTFLPDHPANHQSAGRPTNVLEDVLGQSADPIFQELKQHVQALFGDPTHLFDPFASSSLFFESPGMWVPRDFTSPNLPAAASLPTAGLPEKDMAEITDRLVTIMVDKPPKQSPLTFPPRGFTLELPESLLLHTRPPGRSSFAAWKGRRQQNQKRSAAANHFAAQAEELAALMRRSLTKLEFKEHRARDVDFDEHAEAKRRVQVRDIGADERPERLELPPSAAARVSNWLDERMKGRD</sequence>
<dbReference type="Gene3D" id="3.40.50.1820">
    <property type="entry name" value="alpha/beta hydrolase"/>
    <property type="match status" value="1"/>
</dbReference>
<evidence type="ECO:0000313" key="2">
    <source>
        <dbReference type="EMBL" id="ORY62547.1"/>
    </source>
</evidence>
<comment type="caution">
    <text evidence="2">The sequence shown here is derived from an EMBL/GenBank/DDBJ whole genome shotgun (WGS) entry which is preliminary data.</text>
</comment>
<dbReference type="GeneID" id="63774739"/>
<protein>
    <recommendedName>
        <fullName evidence="4">Alpha/Beta hydrolase protein</fullName>
    </recommendedName>
</protein>
<evidence type="ECO:0000313" key="3">
    <source>
        <dbReference type="Proteomes" id="UP000193689"/>
    </source>
</evidence>
<gene>
    <name evidence="2" type="ORF">BCR38DRAFT_410944</name>
</gene>
<dbReference type="AlphaFoldDB" id="A0A1Y2DTH3"/>
<reference evidence="2 3" key="1">
    <citation type="submission" date="2016-07" db="EMBL/GenBank/DDBJ databases">
        <title>Pervasive Adenine N6-methylation of Active Genes in Fungi.</title>
        <authorList>
            <consortium name="DOE Joint Genome Institute"/>
            <person name="Mondo S.J."/>
            <person name="Dannebaum R.O."/>
            <person name="Kuo R.C."/>
            <person name="Labutti K."/>
            <person name="Haridas S."/>
            <person name="Kuo A."/>
            <person name="Salamov A."/>
            <person name="Ahrendt S.R."/>
            <person name="Lipzen A."/>
            <person name="Sullivan W."/>
            <person name="Andreopoulos W.B."/>
            <person name="Clum A."/>
            <person name="Lindquist E."/>
            <person name="Daum C."/>
            <person name="Ramamoorthy G.K."/>
            <person name="Gryganskyi A."/>
            <person name="Culley D."/>
            <person name="Magnuson J.K."/>
            <person name="James T.Y."/>
            <person name="O'Malley M.A."/>
            <person name="Stajich J.E."/>
            <person name="Spatafora J.W."/>
            <person name="Visel A."/>
            <person name="Grigoriev I.V."/>
        </authorList>
    </citation>
    <scope>NUCLEOTIDE SEQUENCE [LARGE SCALE GENOMIC DNA]</scope>
    <source>
        <strain evidence="2 3">CBS 129021</strain>
    </source>
</reference>
<evidence type="ECO:0008006" key="4">
    <source>
        <dbReference type="Google" id="ProtNLM"/>
    </source>
</evidence>
<feature type="region of interest" description="Disordered" evidence="1">
    <location>
        <begin position="402"/>
        <end position="432"/>
    </location>
</feature>
<dbReference type="STRING" id="1141098.A0A1Y2DTH3"/>
<dbReference type="InterPro" id="IPR029058">
    <property type="entry name" value="AB_hydrolase_fold"/>
</dbReference>
<keyword evidence="3" id="KW-1185">Reference proteome</keyword>
<name>A0A1Y2DTH3_9PEZI</name>
<proteinExistence type="predicted"/>
<evidence type="ECO:0000256" key="1">
    <source>
        <dbReference type="SAM" id="MobiDB-lite"/>
    </source>
</evidence>
<accession>A0A1Y2DTH3</accession>
<dbReference type="OrthoDB" id="5396420at2759"/>
<dbReference type="RefSeq" id="XP_040714383.1">
    <property type="nucleotide sequence ID" value="XM_040858527.1"/>
</dbReference>
<dbReference type="SUPFAM" id="SSF53474">
    <property type="entry name" value="alpha/beta-Hydrolases"/>
    <property type="match status" value="1"/>
</dbReference>
<organism evidence="2 3">
    <name type="scientific">Pseudomassariella vexata</name>
    <dbReference type="NCBI Taxonomy" id="1141098"/>
    <lineage>
        <taxon>Eukaryota</taxon>
        <taxon>Fungi</taxon>
        <taxon>Dikarya</taxon>
        <taxon>Ascomycota</taxon>
        <taxon>Pezizomycotina</taxon>
        <taxon>Sordariomycetes</taxon>
        <taxon>Xylariomycetidae</taxon>
        <taxon>Amphisphaeriales</taxon>
        <taxon>Pseudomassariaceae</taxon>
        <taxon>Pseudomassariella</taxon>
    </lineage>
</organism>
<dbReference type="Proteomes" id="UP000193689">
    <property type="component" value="Unassembled WGS sequence"/>
</dbReference>
<feature type="compositionally biased region" description="Basic and acidic residues" evidence="1">
    <location>
        <begin position="402"/>
        <end position="411"/>
    </location>
</feature>
<dbReference type="InParanoid" id="A0A1Y2DTH3"/>